<dbReference type="Proteomes" id="UP000552045">
    <property type="component" value="Unassembled WGS sequence"/>
</dbReference>
<keyword evidence="2 3" id="KW-0326">Glycosidase</keyword>
<dbReference type="InterPro" id="IPR052066">
    <property type="entry name" value="Glycosphingolipid_Hydrolases"/>
</dbReference>
<dbReference type="InterPro" id="IPR001547">
    <property type="entry name" value="Glyco_hydro_5"/>
</dbReference>
<keyword evidence="1 3" id="KW-0378">Hydrolase</keyword>
<accession>A0A7Y9EUN9</accession>
<evidence type="ECO:0000256" key="2">
    <source>
        <dbReference type="ARBA" id="ARBA00023295"/>
    </source>
</evidence>
<proteinExistence type="inferred from homology"/>
<evidence type="ECO:0000259" key="4">
    <source>
        <dbReference type="Pfam" id="PF00150"/>
    </source>
</evidence>
<organism evidence="5 6">
    <name type="scientific">Microbacterium pseudoresistens</name>
    <dbReference type="NCBI Taxonomy" id="640634"/>
    <lineage>
        <taxon>Bacteria</taxon>
        <taxon>Bacillati</taxon>
        <taxon>Actinomycetota</taxon>
        <taxon>Actinomycetes</taxon>
        <taxon>Micrococcales</taxon>
        <taxon>Microbacteriaceae</taxon>
        <taxon>Microbacterium</taxon>
    </lineage>
</organism>
<sequence length="470" mass="50750">MANPGRVVFGLLLTAAVIGGGVAAAMRETPEATEAFLADDAGRAIVAHGFSTAGSAKSSPDGLPVFTEDDLQREYSDMGTNFVRFLISWRAVEPEEGVIDQSYLDAVAERVAWYSARGYHVMLDMHQDLWGQAITPSGENGNGAPAWATHLDGLPVTPQDQWELIYLEPGVIRAFDHFWNTTGEHPELREHYAQAWRAVAERFADDPAVVAYDLMNEPYGGTLQGVAFESGPLTDLYQRTADAIREVDDDTWLCLEPQAFGFNWGLPSALGAVDDARDGDARVAFCPHLYPLSMDLGDGYDGSSRMLVDGTVAAWTRNVLNTADMLGKGEGPVPVILGEFGLDTTAPGAQEYVELVYRTADEHGFGVAYWSRDDGDWGPYDGAGGARNLVSWLDRPYPRAVDGLVSWRSGADELQVTVRGAEGAAELYLPPDRFADPVVTGGTVQSWDAATGILVVRPVTADATLRITSG</sequence>
<dbReference type="PANTHER" id="PTHR31308:SF3">
    <property type="entry name" value="ENDOGLYCOCERAMIDASE"/>
    <property type="match status" value="1"/>
</dbReference>
<dbReference type="Pfam" id="PF00150">
    <property type="entry name" value="Cellulase"/>
    <property type="match status" value="1"/>
</dbReference>
<reference evidence="5 6" key="1">
    <citation type="submission" date="2020-07" db="EMBL/GenBank/DDBJ databases">
        <title>Sequencing the genomes of 1000 actinobacteria strains.</title>
        <authorList>
            <person name="Klenk H.-P."/>
        </authorList>
    </citation>
    <scope>NUCLEOTIDE SEQUENCE [LARGE SCALE GENOMIC DNA]</scope>
    <source>
        <strain evidence="5 6">DSM 22185</strain>
    </source>
</reference>
<dbReference type="SUPFAM" id="SSF51445">
    <property type="entry name" value="(Trans)glycosidases"/>
    <property type="match status" value="1"/>
</dbReference>
<dbReference type="Gene3D" id="2.60.40.1180">
    <property type="entry name" value="Golgi alpha-mannosidase II"/>
    <property type="match status" value="1"/>
</dbReference>
<dbReference type="InterPro" id="IPR018087">
    <property type="entry name" value="Glyco_hydro_5_CS"/>
</dbReference>
<dbReference type="RefSeq" id="WP_218844488.1">
    <property type="nucleotide sequence ID" value="NZ_BAABLC010000001.1"/>
</dbReference>
<dbReference type="PANTHER" id="PTHR31308">
    <property type="match status" value="1"/>
</dbReference>
<dbReference type="PROSITE" id="PS00659">
    <property type="entry name" value="GLYCOSYL_HYDROL_F5"/>
    <property type="match status" value="1"/>
</dbReference>
<evidence type="ECO:0000313" key="5">
    <source>
        <dbReference type="EMBL" id="NYD54297.1"/>
    </source>
</evidence>
<comment type="similarity">
    <text evidence="3">Belongs to the glycosyl hydrolase 5 (cellulase A) family.</text>
</comment>
<dbReference type="GO" id="GO:0047876">
    <property type="term" value="F:endoglycosylceramidase activity"/>
    <property type="evidence" value="ECO:0007669"/>
    <property type="project" value="UniProtKB-EC"/>
</dbReference>
<dbReference type="GO" id="GO:0000272">
    <property type="term" value="P:polysaccharide catabolic process"/>
    <property type="evidence" value="ECO:0007669"/>
    <property type="project" value="InterPro"/>
</dbReference>
<evidence type="ECO:0000313" key="6">
    <source>
        <dbReference type="Proteomes" id="UP000552045"/>
    </source>
</evidence>
<evidence type="ECO:0000256" key="1">
    <source>
        <dbReference type="ARBA" id="ARBA00022801"/>
    </source>
</evidence>
<comment type="caution">
    <text evidence="5">The sequence shown here is derived from an EMBL/GenBank/DDBJ whole genome shotgun (WGS) entry which is preliminary data.</text>
</comment>
<name>A0A7Y9EUN9_9MICO</name>
<evidence type="ECO:0000256" key="3">
    <source>
        <dbReference type="RuleBase" id="RU361153"/>
    </source>
</evidence>
<dbReference type="EC" id="3.2.1.123" evidence="5"/>
<gene>
    <name evidence="5" type="ORF">BKA02_001352</name>
</gene>
<feature type="domain" description="Glycoside hydrolase family 5" evidence="4">
    <location>
        <begin position="49"/>
        <end position="372"/>
    </location>
</feature>
<protein>
    <submittedName>
        <fullName evidence="5">Endoglycosylceramidase</fullName>
        <ecNumber evidence="5">3.2.1.123</ecNumber>
    </submittedName>
</protein>
<dbReference type="InterPro" id="IPR013780">
    <property type="entry name" value="Glyco_hydro_b"/>
</dbReference>
<keyword evidence="6" id="KW-1185">Reference proteome</keyword>
<dbReference type="EMBL" id="JACCBH010000001">
    <property type="protein sequence ID" value="NYD54297.1"/>
    <property type="molecule type" value="Genomic_DNA"/>
</dbReference>
<dbReference type="InterPro" id="IPR017853">
    <property type="entry name" value="GH"/>
</dbReference>
<dbReference type="Gene3D" id="3.20.20.80">
    <property type="entry name" value="Glycosidases"/>
    <property type="match status" value="1"/>
</dbReference>
<dbReference type="AlphaFoldDB" id="A0A7Y9EUN9"/>